<dbReference type="AlphaFoldDB" id="A0A1R2CQ67"/>
<evidence type="ECO:0000313" key="2">
    <source>
        <dbReference type="EMBL" id="OMJ91141.1"/>
    </source>
</evidence>
<feature type="coiled-coil region" evidence="1">
    <location>
        <begin position="247"/>
        <end position="281"/>
    </location>
</feature>
<gene>
    <name evidence="2" type="ORF">SteCoe_6405</name>
</gene>
<protein>
    <submittedName>
        <fullName evidence="2">Uncharacterized protein</fullName>
    </submittedName>
</protein>
<organism evidence="2 3">
    <name type="scientific">Stentor coeruleus</name>
    <dbReference type="NCBI Taxonomy" id="5963"/>
    <lineage>
        <taxon>Eukaryota</taxon>
        <taxon>Sar</taxon>
        <taxon>Alveolata</taxon>
        <taxon>Ciliophora</taxon>
        <taxon>Postciliodesmatophora</taxon>
        <taxon>Heterotrichea</taxon>
        <taxon>Heterotrichida</taxon>
        <taxon>Stentoridae</taxon>
        <taxon>Stentor</taxon>
    </lineage>
</organism>
<evidence type="ECO:0000313" key="3">
    <source>
        <dbReference type="Proteomes" id="UP000187209"/>
    </source>
</evidence>
<reference evidence="2 3" key="1">
    <citation type="submission" date="2016-11" db="EMBL/GenBank/DDBJ databases">
        <title>The macronuclear genome of Stentor coeruleus: a giant cell with tiny introns.</title>
        <authorList>
            <person name="Slabodnick M."/>
            <person name="Ruby J.G."/>
            <person name="Reiff S.B."/>
            <person name="Swart E.C."/>
            <person name="Gosai S."/>
            <person name="Prabakaran S."/>
            <person name="Witkowska E."/>
            <person name="Larue G.E."/>
            <person name="Fisher S."/>
            <person name="Freeman R.M."/>
            <person name="Gunawardena J."/>
            <person name="Chu W."/>
            <person name="Stover N.A."/>
            <person name="Gregory B.D."/>
            <person name="Nowacki M."/>
            <person name="Derisi J."/>
            <person name="Roy S.W."/>
            <person name="Marshall W.F."/>
            <person name="Sood P."/>
        </authorList>
    </citation>
    <scope>NUCLEOTIDE SEQUENCE [LARGE SCALE GENOMIC DNA]</scope>
    <source>
        <strain evidence="2">WM001</strain>
    </source>
</reference>
<proteinExistence type="predicted"/>
<keyword evidence="1" id="KW-0175">Coiled coil</keyword>
<sequence length="374" mass="44572">MQTQVMMTIPEIIESSSPLHKKLRITTKYENSEGKKHEILTAKNSVISVTPLSTRLESHIKYPSGNFSNRSPVNIKDPEMISKRIKKSLENRIFTLKHNFELKKSSQVLRLKDAESERELRNQKLLEKLQKSTASLLEKNTKNCDDHMKKKEKIREFLASKDKIQDDFIKETMKKYESQDEKVKRMKDEELTNRVNKAKSMSRNLVSEKKEIEEKKVENDFMNFVKKRERNSENKKKIISVMVNDMKMRKNRELSKADEVRKKLKENEIKLQKRTETTEKKVFVDTMKALERKQTLTKIKSHHFNQDNEFNDRLSGIHLNHNNYKLKLLKEHMEMTKRIDEFMAIKSPNHKNQMKKKYLEFYESQKSLTYSIEL</sequence>
<evidence type="ECO:0000256" key="1">
    <source>
        <dbReference type="SAM" id="Coils"/>
    </source>
</evidence>
<accession>A0A1R2CQ67</accession>
<dbReference type="EMBL" id="MPUH01000088">
    <property type="protein sequence ID" value="OMJ91141.1"/>
    <property type="molecule type" value="Genomic_DNA"/>
</dbReference>
<name>A0A1R2CQ67_9CILI</name>
<keyword evidence="3" id="KW-1185">Reference proteome</keyword>
<dbReference type="Proteomes" id="UP000187209">
    <property type="component" value="Unassembled WGS sequence"/>
</dbReference>
<comment type="caution">
    <text evidence="2">The sequence shown here is derived from an EMBL/GenBank/DDBJ whole genome shotgun (WGS) entry which is preliminary data.</text>
</comment>
<feature type="coiled-coil region" evidence="1">
    <location>
        <begin position="169"/>
        <end position="218"/>
    </location>
</feature>